<dbReference type="GO" id="GO:0008483">
    <property type="term" value="F:transaminase activity"/>
    <property type="evidence" value="ECO:0007669"/>
    <property type="project" value="TreeGrafter"/>
</dbReference>
<dbReference type="InterPro" id="IPR000653">
    <property type="entry name" value="DegT/StrS_aminotransferase"/>
</dbReference>
<sequence length="644" mass="69246">RCVELGFGFASALEQEVVAGALERFKPDVTVLVPDLHGQLPKSFSSGGGRQYVVKVGFAMKGAPWPEFAPIWLQASSRVAICKASGQEVGAESVVVGKDETALSLRAKHALTAAKLLKILLEEGEGALPKLESAPTVSKEAPTQIDLAWDEDSVDRFIRAYLFPPHDPAVVEVPAKKDTYFIENMEQFNDFRMKVLEEGVRDGHLSNRSYAADTHWYSNVGGSIVKMGDSDIHMPLKTSDKKHKAIIPGAAIGARKKLRMNEPLIGPNAERYCSGALASGWIGVEGPYVKQFEKHLARICGCSAACAVQSGTAALYGAMKALGVSDPSHHVLVPAFTCAACADAIVHAGGRPIPIDCDLDSYGLSLEAVQSGLEANKGVVGIVIAPCYGVPARDFGAIQALCKEKGLWLCEDACESYGASCNVRGFRVPVGSMATLSVVSTRSEKMIGVGEGGAILGNDATLVARAKWWCSRAPCRGVGLWRVYEHDAVGQNFRMPEMLAAVGCAAAEMLPVMIERKRAIHSWYENGIAARPALRGVRLQQASEGDDSVWWINAALLPDGLGGEQVGMQLMKSFPDIEIRPGFFPLNNVAIFQSQWSRPCPNAELLYKRLVCLPSSNQLLQEDVERVCDALVEAIRAVAVTAAQ</sequence>
<dbReference type="PANTHER" id="PTHR30244">
    <property type="entry name" value="TRANSAMINASE"/>
    <property type="match status" value="1"/>
</dbReference>
<name>A0A812P9G9_SYMPI</name>
<keyword evidence="2" id="KW-1185">Reference proteome</keyword>
<dbReference type="InterPro" id="IPR015422">
    <property type="entry name" value="PyrdxlP-dep_Trfase_small"/>
</dbReference>
<dbReference type="InterPro" id="IPR015421">
    <property type="entry name" value="PyrdxlP-dep_Trfase_major"/>
</dbReference>
<evidence type="ECO:0000313" key="2">
    <source>
        <dbReference type="Proteomes" id="UP000649617"/>
    </source>
</evidence>
<dbReference type="OrthoDB" id="423750at2759"/>
<evidence type="ECO:0000313" key="1">
    <source>
        <dbReference type="EMBL" id="CAE7345487.1"/>
    </source>
</evidence>
<dbReference type="PANTHER" id="PTHR30244:SF34">
    <property type="entry name" value="DTDP-4-AMINO-4,6-DIDEOXYGALACTOSE TRANSAMINASE"/>
    <property type="match status" value="1"/>
</dbReference>
<reference evidence="1" key="1">
    <citation type="submission" date="2021-02" db="EMBL/GenBank/DDBJ databases">
        <authorList>
            <person name="Dougan E. K."/>
            <person name="Rhodes N."/>
            <person name="Thang M."/>
            <person name="Chan C."/>
        </authorList>
    </citation>
    <scope>NUCLEOTIDE SEQUENCE</scope>
</reference>
<feature type="non-terminal residue" evidence="1">
    <location>
        <position position="1"/>
    </location>
</feature>
<proteinExistence type="predicted"/>
<dbReference type="Gene3D" id="3.40.640.10">
    <property type="entry name" value="Type I PLP-dependent aspartate aminotransferase-like (Major domain)"/>
    <property type="match status" value="1"/>
</dbReference>
<gene>
    <name evidence="1" type="primary">rfbE</name>
    <name evidence="1" type="ORF">SPIL2461_LOCUS8182</name>
</gene>
<protein>
    <submittedName>
        <fullName evidence="1">RfbE protein</fullName>
    </submittedName>
</protein>
<dbReference type="Gene3D" id="3.90.1150.10">
    <property type="entry name" value="Aspartate Aminotransferase, domain 1"/>
    <property type="match status" value="1"/>
</dbReference>
<dbReference type="EMBL" id="CAJNIZ010013236">
    <property type="protein sequence ID" value="CAE7345487.1"/>
    <property type="molecule type" value="Genomic_DNA"/>
</dbReference>
<organism evidence="1 2">
    <name type="scientific">Symbiodinium pilosum</name>
    <name type="common">Dinoflagellate</name>
    <dbReference type="NCBI Taxonomy" id="2952"/>
    <lineage>
        <taxon>Eukaryota</taxon>
        <taxon>Sar</taxon>
        <taxon>Alveolata</taxon>
        <taxon>Dinophyceae</taxon>
        <taxon>Suessiales</taxon>
        <taxon>Symbiodiniaceae</taxon>
        <taxon>Symbiodinium</taxon>
    </lineage>
</organism>
<accession>A0A812P9G9</accession>
<dbReference type="GO" id="GO:0030170">
    <property type="term" value="F:pyridoxal phosphate binding"/>
    <property type="evidence" value="ECO:0007669"/>
    <property type="project" value="TreeGrafter"/>
</dbReference>
<dbReference type="GO" id="GO:0000271">
    <property type="term" value="P:polysaccharide biosynthetic process"/>
    <property type="evidence" value="ECO:0007669"/>
    <property type="project" value="TreeGrafter"/>
</dbReference>
<dbReference type="Pfam" id="PF01041">
    <property type="entry name" value="DegT_DnrJ_EryC1"/>
    <property type="match status" value="1"/>
</dbReference>
<dbReference type="SUPFAM" id="SSF53383">
    <property type="entry name" value="PLP-dependent transferases"/>
    <property type="match status" value="1"/>
</dbReference>
<comment type="caution">
    <text evidence="1">The sequence shown here is derived from an EMBL/GenBank/DDBJ whole genome shotgun (WGS) entry which is preliminary data.</text>
</comment>
<dbReference type="Proteomes" id="UP000649617">
    <property type="component" value="Unassembled WGS sequence"/>
</dbReference>
<dbReference type="AlphaFoldDB" id="A0A812P9G9"/>
<dbReference type="InterPro" id="IPR015424">
    <property type="entry name" value="PyrdxlP-dep_Trfase"/>
</dbReference>